<evidence type="ECO:0000313" key="5">
    <source>
        <dbReference type="EMBL" id="KWA84346.1"/>
    </source>
</evidence>
<dbReference type="InterPro" id="IPR027417">
    <property type="entry name" value="P-loop_NTPase"/>
</dbReference>
<dbReference type="EMBL" id="LPHD01000049">
    <property type="protein sequence ID" value="KWA84346.1"/>
    <property type="molecule type" value="Genomic_DNA"/>
</dbReference>
<proteinExistence type="inferred from homology"/>
<gene>
    <name evidence="5" type="ORF">WL29_22200</name>
</gene>
<dbReference type="Gene3D" id="3.40.50.300">
    <property type="entry name" value="P-loop containing nucleotide triphosphate hydrolases"/>
    <property type="match status" value="1"/>
</dbReference>
<dbReference type="GO" id="GO:0005524">
    <property type="term" value="F:ATP binding"/>
    <property type="evidence" value="ECO:0007669"/>
    <property type="project" value="UniProtKB-KW"/>
</dbReference>
<comment type="similarity">
    <text evidence="1">Belongs to the GSP E family.</text>
</comment>
<sequence length="485" mass="54260">MGELLLKRGLIAKEKLQAALLEQTVTKERLGKVLVRNGFIRQDALFRLMREINPNSLHDESVFENIIPAEILIETRTMIVALLEDTLYLSTLSSPQLVRRRIAPYVARYKVAFTAANPVRMQEYLSHLRGSGEEDMLSWEKIFYDAMRAKASDIHIFPRHAASYTVETRIDGVLNLTHEGPRDEYISLVSRVKDLAKMDMAERRRPQDGGFSMDYSGRVVNFRVTTVPTIHGERMVVRILDPDSANRNLEELGITRVDLWRRAVARPDGLALVCGPTGSGKTTTLSATGREMNFLERAIYSAEDPVENDIPYAGLVNINPSVGLTYPVALRNFMRADPDVIIIGELRDLDTARIALSAGETGHLALGTLHVGSILQAIGRLRDLGIQPFELMHLLRGIMVQRLMRIYCLNCHGKGCSMCGHTGYKGREVVSEVACFDTEADVQAVIDGKVTWQTIQQNGKQKVLEGKTSEAEFFRVFGISMSDVQ</sequence>
<dbReference type="GO" id="GO:0005886">
    <property type="term" value="C:plasma membrane"/>
    <property type="evidence" value="ECO:0007669"/>
    <property type="project" value="TreeGrafter"/>
</dbReference>
<dbReference type="PANTHER" id="PTHR30258:SF3">
    <property type="entry name" value="SLL1921 PROTEIN"/>
    <property type="match status" value="1"/>
</dbReference>
<comment type="caution">
    <text evidence="5">The sequence shown here is derived from an EMBL/GenBank/DDBJ whole genome shotgun (WGS) entry which is preliminary data.</text>
</comment>
<evidence type="ECO:0000259" key="4">
    <source>
        <dbReference type="PROSITE" id="PS00662"/>
    </source>
</evidence>
<dbReference type="Pfam" id="PF00437">
    <property type="entry name" value="T2SSE"/>
    <property type="match status" value="1"/>
</dbReference>
<feature type="domain" description="Bacterial type II secretion system protein E" evidence="4">
    <location>
        <begin position="334"/>
        <end position="348"/>
    </location>
</feature>
<dbReference type="PROSITE" id="PS00662">
    <property type="entry name" value="T2SP_E"/>
    <property type="match status" value="1"/>
</dbReference>
<keyword evidence="3" id="KW-0067">ATP-binding</keyword>
<dbReference type="InterPro" id="IPR001482">
    <property type="entry name" value="T2SS/T4SS_dom"/>
</dbReference>
<dbReference type="AlphaFoldDB" id="A0A125DMH0"/>
<dbReference type="Gene3D" id="3.30.450.90">
    <property type="match status" value="1"/>
</dbReference>
<evidence type="ECO:0000256" key="1">
    <source>
        <dbReference type="ARBA" id="ARBA00006611"/>
    </source>
</evidence>
<dbReference type="SUPFAM" id="SSF160246">
    <property type="entry name" value="EspE N-terminal domain-like"/>
    <property type="match status" value="1"/>
</dbReference>
<evidence type="ECO:0000256" key="2">
    <source>
        <dbReference type="ARBA" id="ARBA00022741"/>
    </source>
</evidence>
<evidence type="ECO:0000313" key="6">
    <source>
        <dbReference type="Proteomes" id="UP000060630"/>
    </source>
</evidence>
<dbReference type="CDD" id="cd01129">
    <property type="entry name" value="PulE-GspE-like"/>
    <property type="match status" value="1"/>
</dbReference>
<dbReference type="Proteomes" id="UP000060630">
    <property type="component" value="Unassembled WGS sequence"/>
</dbReference>
<accession>A0A125DMH0</accession>
<dbReference type="PANTHER" id="PTHR30258">
    <property type="entry name" value="TYPE II SECRETION SYSTEM PROTEIN GSPE-RELATED"/>
    <property type="match status" value="1"/>
</dbReference>
<protein>
    <submittedName>
        <fullName evidence="5">Secretion system protein E</fullName>
    </submittedName>
</protein>
<keyword evidence="2" id="KW-0547">Nucleotide-binding</keyword>
<dbReference type="GO" id="GO:0016887">
    <property type="term" value="F:ATP hydrolysis activity"/>
    <property type="evidence" value="ECO:0007669"/>
    <property type="project" value="TreeGrafter"/>
</dbReference>
<dbReference type="SUPFAM" id="SSF52540">
    <property type="entry name" value="P-loop containing nucleoside triphosphate hydrolases"/>
    <property type="match status" value="1"/>
</dbReference>
<evidence type="ECO:0000256" key="3">
    <source>
        <dbReference type="ARBA" id="ARBA00022840"/>
    </source>
</evidence>
<organism evidence="5 6">
    <name type="scientific">Burkholderia ubonensis</name>
    <dbReference type="NCBI Taxonomy" id="101571"/>
    <lineage>
        <taxon>Bacteria</taxon>
        <taxon>Pseudomonadati</taxon>
        <taxon>Pseudomonadota</taxon>
        <taxon>Betaproteobacteria</taxon>
        <taxon>Burkholderiales</taxon>
        <taxon>Burkholderiaceae</taxon>
        <taxon>Burkholderia</taxon>
        <taxon>Burkholderia cepacia complex</taxon>
    </lineage>
</organism>
<reference evidence="5 6" key="1">
    <citation type="submission" date="2015-11" db="EMBL/GenBank/DDBJ databases">
        <title>Expanding the genomic diversity of Burkholderia species for the development of highly accurate diagnostics.</title>
        <authorList>
            <person name="Sahl J."/>
            <person name="Keim P."/>
            <person name="Wagner D."/>
        </authorList>
    </citation>
    <scope>NUCLEOTIDE SEQUENCE [LARGE SCALE GENOMIC DNA]</scope>
    <source>
        <strain evidence="5 6">MSMB2087WGS</strain>
    </source>
</reference>
<dbReference type="InterPro" id="IPR037257">
    <property type="entry name" value="T2SS_E_N_sf"/>
</dbReference>
<name>A0A125DMH0_9BURK</name>